<organism evidence="2 3">
    <name type="scientific">Culter alburnus</name>
    <name type="common">Topmouth culter</name>
    <dbReference type="NCBI Taxonomy" id="194366"/>
    <lineage>
        <taxon>Eukaryota</taxon>
        <taxon>Metazoa</taxon>
        <taxon>Chordata</taxon>
        <taxon>Craniata</taxon>
        <taxon>Vertebrata</taxon>
        <taxon>Euteleostomi</taxon>
        <taxon>Actinopterygii</taxon>
        <taxon>Neopterygii</taxon>
        <taxon>Teleostei</taxon>
        <taxon>Ostariophysi</taxon>
        <taxon>Cypriniformes</taxon>
        <taxon>Xenocyprididae</taxon>
        <taxon>Xenocypridinae</taxon>
        <taxon>Culter</taxon>
    </lineage>
</organism>
<evidence type="ECO:0000313" key="3">
    <source>
        <dbReference type="Proteomes" id="UP001479290"/>
    </source>
</evidence>
<dbReference type="AlphaFoldDB" id="A0AAW2AT68"/>
<accession>A0AAW2AT68</accession>
<dbReference type="EMBL" id="JAWDJR010000003">
    <property type="protein sequence ID" value="KAK9976955.1"/>
    <property type="molecule type" value="Genomic_DNA"/>
</dbReference>
<evidence type="ECO:0000313" key="2">
    <source>
        <dbReference type="EMBL" id="KAK9976955.1"/>
    </source>
</evidence>
<protein>
    <recommendedName>
        <fullName evidence="1">PiggyBac transposable element-derived protein domain-containing protein</fullName>
    </recommendedName>
</protein>
<dbReference type="InterPro" id="IPR029526">
    <property type="entry name" value="PGBD"/>
</dbReference>
<dbReference type="Pfam" id="PF13843">
    <property type="entry name" value="DDE_Tnp_1_7"/>
    <property type="match status" value="2"/>
</dbReference>
<feature type="domain" description="PiggyBac transposable element-derived protein" evidence="1">
    <location>
        <begin position="1"/>
        <end position="130"/>
    </location>
</feature>
<gene>
    <name evidence="2" type="ORF">ABG768_018776</name>
</gene>
<name>A0AAW2AT68_CULAL</name>
<sequence length="401" mass="46123">MKAVIGVLYLLGVYRSQHESLRSLWSSGHSGRPIFKAAFSINRFEQIVSFLRFDDRDTRQVRKINDKFAPFRSLWNAFNENCRKNYNVGPYVTTDEHLIPFRGRCSFRQYMPKKPDKYGMKLFLMCDVATAWSTIHWSQRPSAPILNSGVNVTTDNWFTSAKLAADLLCKHITLLGTMRKNKPEIPPEFHACKRRPVGSSLFGFCQKQAMVSYVPKRNKAVVILSSMHDKKEVDEVSGKPVMILDYNKTKGAVDRVDQLCHTYSVQRRTKHWPLAYFCNCLNLAAINAQVVFVAKFPGWEAASPHRRRIFLENLGLQLLRPWMQERAQATQSALKRCGFVKQNPTKEEQQTGARKRRRCHICPSSLDRKTVDRCCECGQPCCNDHKRVTVICDYCCDSLSP</sequence>
<dbReference type="PANTHER" id="PTHR46599:SF6">
    <property type="entry name" value="DUAL SPECIFICITY PHOSPHATASE 26"/>
    <property type="match status" value="1"/>
</dbReference>
<comment type="caution">
    <text evidence="2">The sequence shown here is derived from an EMBL/GenBank/DDBJ whole genome shotgun (WGS) entry which is preliminary data.</text>
</comment>
<evidence type="ECO:0000259" key="1">
    <source>
        <dbReference type="Pfam" id="PF13843"/>
    </source>
</evidence>
<dbReference type="Proteomes" id="UP001479290">
    <property type="component" value="Unassembled WGS sequence"/>
</dbReference>
<dbReference type="PANTHER" id="PTHR46599">
    <property type="entry name" value="PIGGYBAC TRANSPOSABLE ELEMENT-DERIVED PROTEIN 4"/>
    <property type="match status" value="1"/>
</dbReference>
<proteinExistence type="predicted"/>
<keyword evidence="3" id="KW-1185">Reference proteome</keyword>
<feature type="domain" description="PiggyBac transposable element-derived protein" evidence="1">
    <location>
        <begin position="144"/>
        <end position="288"/>
    </location>
</feature>
<reference evidence="2 3" key="1">
    <citation type="submission" date="2024-05" db="EMBL/GenBank/DDBJ databases">
        <title>A high-quality chromosomal-level genome assembly of Topmouth culter (Culter alburnus).</title>
        <authorList>
            <person name="Zhao H."/>
        </authorList>
    </citation>
    <scope>NUCLEOTIDE SEQUENCE [LARGE SCALE GENOMIC DNA]</scope>
    <source>
        <strain evidence="2">CATC2023</strain>
        <tissue evidence="2">Muscle</tissue>
    </source>
</reference>